<keyword evidence="1" id="KW-1133">Transmembrane helix</keyword>
<reference evidence="3" key="1">
    <citation type="submission" date="2008-05" db="EMBL/GenBank/DDBJ databases">
        <title>Complete sequence of chromosome2 of Ralstonia pickettii 12J.</title>
        <authorList>
            <consortium name="US DOE Joint Genome Institute"/>
            <person name="Lucas S."/>
            <person name="Copeland A."/>
            <person name="Lapidus A."/>
            <person name="Glavina del Rio T."/>
            <person name="Dalin E."/>
            <person name="Tice H."/>
            <person name="Bruce D."/>
            <person name="Goodwin L."/>
            <person name="Pitluck S."/>
            <person name="Meincke L."/>
            <person name="Brettin T."/>
            <person name="Detter J.C."/>
            <person name="Han C."/>
            <person name="Kuske C.R."/>
            <person name="Schmutz J."/>
            <person name="Larimer F."/>
            <person name="Land M."/>
            <person name="Hauser L."/>
            <person name="Kyrpides N."/>
            <person name="Mikhailova N."/>
            <person name="Marsh T."/>
            <person name="Richardson P."/>
        </authorList>
    </citation>
    <scope>NUCLEOTIDE SEQUENCE</scope>
    <source>
        <strain evidence="3">12J</strain>
    </source>
</reference>
<evidence type="ECO:0000313" key="3">
    <source>
        <dbReference type="EMBL" id="ACD29441.1"/>
    </source>
</evidence>
<keyword evidence="1" id="KW-0812">Transmembrane</keyword>
<dbReference type="PATRIC" id="fig|402626.5.peg.606"/>
<feature type="transmembrane region" description="Helical" evidence="1">
    <location>
        <begin position="38"/>
        <end position="59"/>
    </location>
</feature>
<accession>B2UIP0</accession>
<dbReference type="Pfam" id="PF25631">
    <property type="entry name" value="Inovirus_capsid"/>
    <property type="match status" value="1"/>
</dbReference>
<dbReference type="AlphaFoldDB" id="B2UIP0"/>
<keyword evidence="2" id="KW-0732">Signal</keyword>
<protein>
    <recommendedName>
        <fullName evidence="4">Phage coat protein</fullName>
    </recommendedName>
</protein>
<dbReference type="STRING" id="402626.Rpic_4346"/>
<feature type="signal peptide" evidence="2">
    <location>
        <begin position="1"/>
        <end position="22"/>
    </location>
</feature>
<feature type="chain" id="PRO_5002783830" description="Phage coat protein" evidence="2">
    <location>
        <begin position="23"/>
        <end position="69"/>
    </location>
</feature>
<sequence length="69" mass="7054">MKYVRRLGYALPLIAIGSQAHAAGLDLTPLTSGFDATPIVAGILAAAGVYALVIFAKFAGKKVVGFFGS</sequence>
<proteinExistence type="predicted"/>
<name>B2UIP0_RALPJ</name>
<evidence type="ECO:0000256" key="1">
    <source>
        <dbReference type="SAM" id="Phobius"/>
    </source>
</evidence>
<dbReference type="InterPro" id="IPR057886">
    <property type="entry name" value="Inovirus_capsid"/>
</dbReference>
<evidence type="ECO:0008006" key="4">
    <source>
        <dbReference type="Google" id="ProtNLM"/>
    </source>
</evidence>
<dbReference type="KEGG" id="rpi:Rpic_4346"/>
<gene>
    <name evidence="3" type="ordered locus">Rpic_4346</name>
</gene>
<dbReference type="HOGENOM" id="CLU_2772966_0_0_4"/>
<keyword evidence="1" id="KW-0472">Membrane</keyword>
<organism evidence="3">
    <name type="scientific">Ralstonia pickettii (strain 12J)</name>
    <dbReference type="NCBI Taxonomy" id="402626"/>
    <lineage>
        <taxon>Bacteria</taxon>
        <taxon>Pseudomonadati</taxon>
        <taxon>Pseudomonadota</taxon>
        <taxon>Betaproteobacteria</taxon>
        <taxon>Burkholderiales</taxon>
        <taxon>Burkholderiaceae</taxon>
        <taxon>Ralstonia</taxon>
    </lineage>
</organism>
<evidence type="ECO:0000256" key="2">
    <source>
        <dbReference type="SAM" id="SignalP"/>
    </source>
</evidence>
<dbReference type="EMBL" id="CP001069">
    <property type="protein sequence ID" value="ACD29441.1"/>
    <property type="molecule type" value="Genomic_DNA"/>
</dbReference>